<dbReference type="RefSeq" id="WP_275814198.1">
    <property type="nucleotide sequence ID" value="NZ_BAAANM010000003.1"/>
</dbReference>
<dbReference type="Proteomes" id="UP001220022">
    <property type="component" value="Unassembled WGS sequence"/>
</dbReference>
<comment type="caution">
    <text evidence="3">The sequence shown here is derived from an EMBL/GenBank/DDBJ whole genome shotgun (WGS) entry which is preliminary data.</text>
</comment>
<evidence type="ECO:0000313" key="4">
    <source>
        <dbReference type="Proteomes" id="UP001220022"/>
    </source>
</evidence>
<feature type="region of interest" description="Disordered" evidence="1">
    <location>
        <begin position="263"/>
        <end position="294"/>
    </location>
</feature>
<sequence>MPFTFSHPAAVLPLLRADGSGAVRGRGRLLAAGLVAGSLAPDVPFFLDSVIPGTYGYGRAAHHLAGAAVLDPLLAAGLVGGWVAVRGPLTGLLPPGVGGRAARLLGVAPVEAALPTARDAGWFWLSAVTGTATHLGWDAFTHHGRGGVRLLPVLNRTVCGVPLHHWAQYASSAAGLAALGLWTARELRRAPRVPPPPSVPQLTTRGRRTGAWALAASAMTGAALRCLRDRPRGSSSLIASATFGAGAGLALAAPAITAVIRASHPRPRRRGGQCAADSQSAPCPTETSSGARSG</sequence>
<keyword evidence="2" id="KW-0812">Transmembrane</keyword>
<proteinExistence type="predicted"/>
<dbReference type="InterPro" id="IPR025238">
    <property type="entry name" value="DUF4184"/>
</dbReference>
<feature type="transmembrane region" description="Helical" evidence="2">
    <location>
        <begin position="237"/>
        <end position="260"/>
    </location>
</feature>
<evidence type="ECO:0000313" key="3">
    <source>
        <dbReference type="EMBL" id="MDF2256990.1"/>
    </source>
</evidence>
<feature type="compositionally biased region" description="Polar residues" evidence="1">
    <location>
        <begin position="276"/>
        <end position="294"/>
    </location>
</feature>
<accession>A0ABT5YZI8</accession>
<evidence type="ECO:0000256" key="2">
    <source>
        <dbReference type="SAM" id="Phobius"/>
    </source>
</evidence>
<protein>
    <submittedName>
        <fullName evidence="3">DUF4184 family protein</fullName>
    </submittedName>
</protein>
<name>A0ABT5YZI8_9ACTN</name>
<gene>
    <name evidence="3" type="ORF">P2L57_15025</name>
</gene>
<dbReference type="EMBL" id="JARHTQ010000008">
    <property type="protein sequence ID" value="MDF2256990.1"/>
    <property type="molecule type" value="Genomic_DNA"/>
</dbReference>
<keyword evidence="2" id="KW-0472">Membrane</keyword>
<evidence type="ECO:0000256" key="1">
    <source>
        <dbReference type="SAM" id="MobiDB-lite"/>
    </source>
</evidence>
<dbReference type="Pfam" id="PF13803">
    <property type="entry name" value="DUF4184"/>
    <property type="match status" value="1"/>
</dbReference>
<keyword evidence="4" id="KW-1185">Reference proteome</keyword>
<keyword evidence="2" id="KW-1133">Transmembrane helix</keyword>
<organism evidence="3 4">
    <name type="scientific">Streptantibioticus ferralitis</name>
    <dbReference type="NCBI Taxonomy" id="236510"/>
    <lineage>
        <taxon>Bacteria</taxon>
        <taxon>Bacillati</taxon>
        <taxon>Actinomycetota</taxon>
        <taxon>Actinomycetes</taxon>
        <taxon>Kitasatosporales</taxon>
        <taxon>Streptomycetaceae</taxon>
        <taxon>Streptantibioticus</taxon>
    </lineage>
</organism>
<reference evidence="3 4" key="1">
    <citation type="submission" date="2023-03" db="EMBL/GenBank/DDBJ databases">
        <title>Draft genome sequence of type strain Streptomyces ferralitis JCM 14344.</title>
        <authorList>
            <person name="Klaysubun C."/>
            <person name="Duangmal K."/>
        </authorList>
    </citation>
    <scope>NUCLEOTIDE SEQUENCE [LARGE SCALE GENOMIC DNA]</scope>
    <source>
        <strain evidence="3 4">JCM 14344</strain>
    </source>
</reference>